<keyword evidence="8" id="KW-0539">Nucleus</keyword>
<evidence type="ECO:0000256" key="1">
    <source>
        <dbReference type="ARBA" id="ARBA00004123"/>
    </source>
</evidence>
<name>F6Z8U1_MACMU</name>
<dbReference type="HOGENOM" id="CLU_2694216_0_0_1"/>
<dbReference type="FunFam" id="3.30.160.60:FF:000053">
    <property type="entry name" value="zinc finger protein 182 isoform X1"/>
    <property type="match status" value="1"/>
</dbReference>
<evidence type="ECO:0000256" key="8">
    <source>
        <dbReference type="ARBA" id="ARBA00023242"/>
    </source>
</evidence>
<dbReference type="Gene3D" id="3.30.160.60">
    <property type="entry name" value="Classic Zinc Finger"/>
    <property type="match status" value="1"/>
</dbReference>
<evidence type="ECO:0000256" key="3">
    <source>
        <dbReference type="ARBA" id="ARBA00022723"/>
    </source>
</evidence>
<dbReference type="GO" id="GO:0008270">
    <property type="term" value="F:zinc ion binding"/>
    <property type="evidence" value="ECO:0007669"/>
    <property type="project" value="UniProtKB-KW"/>
</dbReference>
<keyword evidence="4" id="KW-0677">Repeat</keyword>
<evidence type="ECO:0000256" key="9">
    <source>
        <dbReference type="PROSITE-ProRule" id="PRU00042"/>
    </source>
</evidence>
<dbReference type="InterPro" id="IPR013087">
    <property type="entry name" value="Znf_C2H2_type"/>
</dbReference>
<comment type="similarity">
    <text evidence="2">Belongs to the krueppel C2H2-type zinc-finger protein family.</text>
</comment>
<dbReference type="PANTHER" id="PTHR23226:SF366">
    <property type="entry name" value="ZINC FINGER PROTEIN ZFP2"/>
    <property type="match status" value="1"/>
</dbReference>
<accession>F6Z8U1</accession>
<dbReference type="GO" id="GO:0005634">
    <property type="term" value="C:nucleus"/>
    <property type="evidence" value="ECO:0007669"/>
    <property type="project" value="UniProtKB-SubCell"/>
</dbReference>
<evidence type="ECO:0000256" key="7">
    <source>
        <dbReference type="ARBA" id="ARBA00023125"/>
    </source>
</evidence>
<dbReference type="Proteomes" id="UP000013456">
    <property type="component" value="Chromosome 14"/>
</dbReference>
<feature type="non-terminal residue" evidence="11">
    <location>
        <position position="1"/>
    </location>
</feature>
<evidence type="ECO:0000313" key="11">
    <source>
        <dbReference type="EMBL" id="EHH23597.1"/>
    </source>
</evidence>
<dbReference type="GO" id="GO:0003677">
    <property type="term" value="F:DNA binding"/>
    <property type="evidence" value="ECO:0007669"/>
    <property type="project" value="UniProtKB-KW"/>
</dbReference>
<dbReference type="SMART" id="SM00355">
    <property type="entry name" value="ZnF_C2H2"/>
    <property type="match status" value="2"/>
</dbReference>
<keyword evidence="3" id="KW-0479">Metal-binding</keyword>
<protein>
    <recommendedName>
        <fullName evidence="10">C2H2-type domain-containing protein</fullName>
    </recommendedName>
</protein>
<feature type="domain" description="C2H2-type" evidence="10">
    <location>
        <begin position="6"/>
        <end position="33"/>
    </location>
</feature>
<reference evidence="11" key="1">
    <citation type="journal article" date="2011" name="Nat. Biotechnol.">
        <title>Genome sequencing and comparison of two nonhuman primate animal models, the cynomolgus and Chinese rhesus macaques.</title>
        <authorList>
            <person name="Yan G."/>
            <person name="Zhang G."/>
            <person name="Fang X."/>
            <person name="Zhang Y."/>
            <person name="Li C."/>
            <person name="Ling F."/>
            <person name="Cooper D.N."/>
            <person name="Li Q."/>
            <person name="Li Y."/>
            <person name="van Gool A.J."/>
            <person name="Du H."/>
            <person name="Chen J."/>
            <person name="Chen R."/>
            <person name="Zhang P."/>
            <person name="Huang Z."/>
            <person name="Thompson J.R."/>
            <person name="Meng Y."/>
            <person name="Bai Y."/>
            <person name="Wang J."/>
            <person name="Zhuo M."/>
            <person name="Wang T."/>
            <person name="Huang Y."/>
            <person name="Wei L."/>
            <person name="Li J."/>
            <person name="Wang Z."/>
            <person name="Hu H."/>
            <person name="Yang P."/>
            <person name="Le L."/>
            <person name="Stenson P.D."/>
            <person name="Li B."/>
            <person name="Liu X."/>
            <person name="Ball E.V."/>
            <person name="An N."/>
            <person name="Huang Q."/>
            <person name="Zhang Y."/>
            <person name="Fan W."/>
            <person name="Zhang X."/>
            <person name="Li Y."/>
            <person name="Wang W."/>
            <person name="Katze M.G."/>
            <person name="Su B."/>
            <person name="Nielsen R."/>
            <person name="Yang H."/>
            <person name="Wang J."/>
            <person name="Wang X."/>
            <person name="Wang J."/>
        </authorList>
    </citation>
    <scope>NUCLEOTIDE SEQUENCE [LARGE SCALE GENOMIC DNA]</scope>
    <source>
        <strain evidence="11">CR-5</strain>
    </source>
</reference>
<sequence length="74" mass="8571">TGEKHFTCKDCKKAFNQKITLIQHEGVHTGEKPYECKRCGSPSAGVETSLRIRSHTLKRHLFKHRVSHRQAHYT</sequence>
<evidence type="ECO:0000256" key="5">
    <source>
        <dbReference type="ARBA" id="ARBA00022771"/>
    </source>
</evidence>
<keyword evidence="7" id="KW-0238">DNA-binding</keyword>
<proteinExistence type="inferred from homology"/>
<dbReference type="SUPFAM" id="SSF57667">
    <property type="entry name" value="beta-beta-alpha zinc fingers"/>
    <property type="match status" value="1"/>
</dbReference>
<dbReference type="InterPro" id="IPR036236">
    <property type="entry name" value="Znf_C2H2_sf"/>
</dbReference>
<evidence type="ECO:0000256" key="6">
    <source>
        <dbReference type="ARBA" id="ARBA00022833"/>
    </source>
</evidence>
<feature type="non-terminal residue" evidence="11">
    <location>
        <position position="74"/>
    </location>
</feature>
<comment type="subcellular location">
    <subcellularLocation>
        <location evidence="1">Nucleus</location>
    </subcellularLocation>
</comment>
<keyword evidence="6" id="KW-0862">Zinc</keyword>
<dbReference type="AlphaFoldDB" id="F6Z8U1"/>
<evidence type="ECO:0000256" key="4">
    <source>
        <dbReference type="ARBA" id="ARBA00022737"/>
    </source>
</evidence>
<organism evidence="11">
    <name type="scientific">Macaca mulatta</name>
    <name type="common">Rhesus macaque</name>
    <dbReference type="NCBI Taxonomy" id="9544"/>
    <lineage>
        <taxon>Eukaryota</taxon>
        <taxon>Metazoa</taxon>
        <taxon>Chordata</taxon>
        <taxon>Craniata</taxon>
        <taxon>Vertebrata</taxon>
        <taxon>Euteleostomi</taxon>
        <taxon>Mammalia</taxon>
        <taxon>Eutheria</taxon>
        <taxon>Euarchontoglires</taxon>
        <taxon>Primates</taxon>
        <taxon>Haplorrhini</taxon>
        <taxon>Catarrhini</taxon>
        <taxon>Cercopithecidae</taxon>
        <taxon>Cercopithecinae</taxon>
        <taxon>Macaca</taxon>
    </lineage>
</organism>
<dbReference type="PANTHER" id="PTHR23226">
    <property type="entry name" value="ZINC FINGER AND SCAN DOMAIN-CONTAINING"/>
    <property type="match status" value="1"/>
</dbReference>
<evidence type="ECO:0000256" key="2">
    <source>
        <dbReference type="ARBA" id="ARBA00006991"/>
    </source>
</evidence>
<evidence type="ECO:0000259" key="10">
    <source>
        <dbReference type="PROSITE" id="PS50157"/>
    </source>
</evidence>
<keyword evidence="5 9" id="KW-0863">Zinc-finger</keyword>
<dbReference type="PROSITE" id="PS00028">
    <property type="entry name" value="ZINC_FINGER_C2H2_1"/>
    <property type="match status" value="1"/>
</dbReference>
<gene>
    <name evidence="11" type="ORF">EGK_07089</name>
</gene>
<dbReference type="PROSITE" id="PS50157">
    <property type="entry name" value="ZINC_FINGER_C2H2_2"/>
    <property type="match status" value="1"/>
</dbReference>
<dbReference type="EMBL" id="CM001266">
    <property type="protein sequence ID" value="EHH23597.1"/>
    <property type="molecule type" value="Genomic_DNA"/>
</dbReference>